<dbReference type="Proteomes" id="UP000291117">
    <property type="component" value="Unassembled WGS sequence"/>
</dbReference>
<organism evidence="2 3">
    <name type="scientific">Pedobacter hiemivivus</name>
    <dbReference type="NCBI Taxonomy" id="2530454"/>
    <lineage>
        <taxon>Bacteria</taxon>
        <taxon>Pseudomonadati</taxon>
        <taxon>Bacteroidota</taxon>
        <taxon>Sphingobacteriia</taxon>
        <taxon>Sphingobacteriales</taxon>
        <taxon>Sphingobacteriaceae</taxon>
        <taxon>Pedobacter</taxon>
    </lineage>
</organism>
<name>A0A4R0MJE5_9SPHI</name>
<feature type="region of interest" description="Disordered" evidence="1">
    <location>
        <begin position="1"/>
        <end position="24"/>
    </location>
</feature>
<keyword evidence="3" id="KW-1185">Reference proteome</keyword>
<evidence type="ECO:0000313" key="2">
    <source>
        <dbReference type="EMBL" id="TCC86367.1"/>
    </source>
</evidence>
<protein>
    <submittedName>
        <fullName evidence="2">Uncharacterized protein</fullName>
    </submittedName>
</protein>
<dbReference type="EMBL" id="SJSM01000027">
    <property type="protein sequence ID" value="TCC86367.1"/>
    <property type="molecule type" value="Genomic_DNA"/>
</dbReference>
<comment type="caution">
    <text evidence="2">The sequence shown here is derived from an EMBL/GenBank/DDBJ whole genome shotgun (WGS) entry which is preliminary data.</text>
</comment>
<reference evidence="2 3" key="1">
    <citation type="submission" date="2019-02" db="EMBL/GenBank/DDBJ databases">
        <title>Pedobacter sp. RP-3-8 sp. nov., isolated from Arctic soil.</title>
        <authorList>
            <person name="Dahal R.H."/>
        </authorList>
    </citation>
    <scope>NUCLEOTIDE SEQUENCE [LARGE SCALE GENOMIC DNA]</scope>
    <source>
        <strain evidence="2 3">RP-3-8</strain>
    </source>
</reference>
<dbReference type="RefSeq" id="WP_131612144.1">
    <property type="nucleotide sequence ID" value="NZ_SJSM01000027.1"/>
</dbReference>
<dbReference type="OrthoDB" id="9803508at2"/>
<gene>
    <name evidence="2" type="ORF">EZ444_23995</name>
</gene>
<evidence type="ECO:0000313" key="3">
    <source>
        <dbReference type="Proteomes" id="UP000291117"/>
    </source>
</evidence>
<accession>A0A4R0MJE5</accession>
<evidence type="ECO:0000256" key="1">
    <source>
        <dbReference type="SAM" id="MobiDB-lite"/>
    </source>
</evidence>
<proteinExistence type="predicted"/>
<dbReference type="AlphaFoldDB" id="A0A4R0MJE5"/>
<sequence length="80" mass="8860">MSKLTKEQHELSESDIKAKSDWKGGMDWAKEQAAEQATKEATRRTLFNVASKLKAIGCPSDEIAEVTGLLIEEIEKLPSI</sequence>